<evidence type="ECO:0000256" key="1">
    <source>
        <dbReference type="ARBA" id="ARBA00023015"/>
    </source>
</evidence>
<name>A0A0D5NI26_9BACL</name>
<keyword evidence="3" id="KW-0804">Transcription</keyword>
<dbReference type="InterPro" id="IPR050313">
    <property type="entry name" value="Carb_Metab_HTH_regulators"/>
</dbReference>
<accession>A0A0D5NI26</accession>
<keyword evidence="1" id="KW-0805">Transcription regulation</keyword>
<dbReference type="PROSITE" id="PS51000">
    <property type="entry name" value="HTH_DEOR_2"/>
    <property type="match status" value="1"/>
</dbReference>
<dbReference type="InterPro" id="IPR036390">
    <property type="entry name" value="WH_DNA-bd_sf"/>
</dbReference>
<dbReference type="PROSITE" id="PS00894">
    <property type="entry name" value="HTH_DEOR_1"/>
    <property type="match status" value="1"/>
</dbReference>
<dbReference type="Gene3D" id="3.40.50.1360">
    <property type="match status" value="1"/>
</dbReference>
<keyword evidence="2" id="KW-0238">DNA-binding</keyword>
<dbReference type="Gene3D" id="1.10.10.10">
    <property type="entry name" value="Winged helix-like DNA-binding domain superfamily/Winged helix DNA-binding domain"/>
    <property type="match status" value="1"/>
</dbReference>
<dbReference type="SMART" id="SM01134">
    <property type="entry name" value="DeoRC"/>
    <property type="match status" value="1"/>
</dbReference>
<dbReference type="InterPro" id="IPR037171">
    <property type="entry name" value="NagB/RpiA_transferase-like"/>
</dbReference>
<reference evidence="6" key="2">
    <citation type="submission" date="2015-03" db="EMBL/GenBank/DDBJ databases">
        <title>Genome sequence of Paenibacillus beijingensis strain DSM 24997T.</title>
        <authorList>
            <person name="Kwak Y."/>
            <person name="Shin J.-H."/>
        </authorList>
    </citation>
    <scope>NUCLEOTIDE SEQUENCE [LARGE SCALE GENOMIC DNA]</scope>
    <source>
        <strain evidence="6">DSM 24997</strain>
    </source>
</reference>
<dbReference type="PANTHER" id="PTHR30363:SF44">
    <property type="entry name" value="AGA OPERON TRANSCRIPTIONAL REPRESSOR-RELATED"/>
    <property type="match status" value="1"/>
</dbReference>
<dbReference type="OrthoDB" id="9797223at2"/>
<organism evidence="5 6">
    <name type="scientific">Paenibacillus beijingensis</name>
    <dbReference type="NCBI Taxonomy" id="1126833"/>
    <lineage>
        <taxon>Bacteria</taxon>
        <taxon>Bacillati</taxon>
        <taxon>Bacillota</taxon>
        <taxon>Bacilli</taxon>
        <taxon>Bacillales</taxon>
        <taxon>Paenibacillaceae</taxon>
        <taxon>Paenibacillus</taxon>
    </lineage>
</organism>
<dbReference type="Proteomes" id="UP000032633">
    <property type="component" value="Chromosome"/>
</dbReference>
<dbReference type="InterPro" id="IPR014036">
    <property type="entry name" value="DeoR-like_C"/>
</dbReference>
<dbReference type="Pfam" id="PF08220">
    <property type="entry name" value="HTH_DeoR"/>
    <property type="match status" value="1"/>
</dbReference>
<dbReference type="SUPFAM" id="SSF100950">
    <property type="entry name" value="NagB/RpiA/CoA transferase-like"/>
    <property type="match status" value="1"/>
</dbReference>
<gene>
    <name evidence="5" type="ORF">VN24_09385</name>
</gene>
<dbReference type="InterPro" id="IPR001034">
    <property type="entry name" value="DeoR_HTH"/>
</dbReference>
<dbReference type="AlphaFoldDB" id="A0A0D5NI26"/>
<dbReference type="PANTHER" id="PTHR30363">
    <property type="entry name" value="HTH-TYPE TRANSCRIPTIONAL REGULATOR SRLR-RELATED"/>
    <property type="match status" value="1"/>
</dbReference>
<dbReference type="SUPFAM" id="SSF46785">
    <property type="entry name" value="Winged helix' DNA-binding domain"/>
    <property type="match status" value="1"/>
</dbReference>
<evidence type="ECO:0000313" key="5">
    <source>
        <dbReference type="EMBL" id="AJY74760.1"/>
    </source>
</evidence>
<dbReference type="SMART" id="SM00420">
    <property type="entry name" value="HTH_DEOR"/>
    <property type="match status" value="1"/>
</dbReference>
<dbReference type="PRINTS" id="PR00037">
    <property type="entry name" value="HTHLACR"/>
</dbReference>
<evidence type="ECO:0000313" key="6">
    <source>
        <dbReference type="Proteomes" id="UP000032633"/>
    </source>
</evidence>
<dbReference type="GO" id="GO:0003677">
    <property type="term" value="F:DNA binding"/>
    <property type="evidence" value="ECO:0007669"/>
    <property type="project" value="UniProtKB-KW"/>
</dbReference>
<evidence type="ECO:0000256" key="2">
    <source>
        <dbReference type="ARBA" id="ARBA00023125"/>
    </source>
</evidence>
<dbReference type="RefSeq" id="WP_045670193.1">
    <property type="nucleotide sequence ID" value="NZ_CP011058.1"/>
</dbReference>
<dbReference type="GO" id="GO:0003700">
    <property type="term" value="F:DNA-binding transcription factor activity"/>
    <property type="evidence" value="ECO:0007669"/>
    <property type="project" value="InterPro"/>
</dbReference>
<feature type="domain" description="HTH deoR-type" evidence="4">
    <location>
        <begin position="5"/>
        <end position="60"/>
    </location>
</feature>
<sequence>MSLSYEERKKTILELLAKEEKVQVPALAEQLNVSGETIRRDLERLDKEGKLKKVYGGAVRTGSDSWEPPFDLKTSMNAAEKRAIGKLAASLVEDGDSIMLGNGTTPMEIIRFLGGKKNVTIVTHSAPSMLLAMELFQGKIIFIGGEVNVAQKSANGPLAEWMLEKLKVNKTFISAGGVSAVDGITDYDLQESNISKKMMERADDVIVLADHSKMGKTTFAHICALKDVSVLISDHRCPEEWKRTLTDKNIELLIAEEEDTL</sequence>
<dbReference type="Pfam" id="PF00455">
    <property type="entry name" value="DeoRC"/>
    <property type="match status" value="1"/>
</dbReference>
<dbReference type="EMBL" id="CP011058">
    <property type="protein sequence ID" value="AJY74760.1"/>
    <property type="molecule type" value="Genomic_DNA"/>
</dbReference>
<dbReference type="InterPro" id="IPR018356">
    <property type="entry name" value="Tscrpt_reg_HTH_DeoR_CS"/>
</dbReference>
<dbReference type="KEGG" id="pbj:VN24_09385"/>
<keyword evidence="6" id="KW-1185">Reference proteome</keyword>
<dbReference type="STRING" id="1126833.VN24_09385"/>
<reference evidence="5 6" key="1">
    <citation type="journal article" date="2015" name="J. Biotechnol.">
        <title>Complete genome sequence of Paenibacillus beijingensis 7188(T) (=DSM 24997(T)), a novel rhizobacterium from jujube garden soil.</title>
        <authorList>
            <person name="Kwak Y."/>
            <person name="Shin J.H."/>
        </authorList>
    </citation>
    <scope>NUCLEOTIDE SEQUENCE [LARGE SCALE GENOMIC DNA]</scope>
    <source>
        <strain evidence="5 6">DSM 24997</strain>
    </source>
</reference>
<proteinExistence type="predicted"/>
<evidence type="ECO:0000259" key="4">
    <source>
        <dbReference type="PROSITE" id="PS51000"/>
    </source>
</evidence>
<evidence type="ECO:0000256" key="3">
    <source>
        <dbReference type="ARBA" id="ARBA00023163"/>
    </source>
</evidence>
<dbReference type="HOGENOM" id="CLU_060699_1_4_9"/>
<protein>
    <submittedName>
        <fullName evidence="5">DeoR faimly transcriptional regulator</fullName>
    </submittedName>
</protein>
<dbReference type="InterPro" id="IPR036388">
    <property type="entry name" value="WH-like_DNA-bd_sf"/>
</dbReference>
<dbReference type="PATRIC" id="fig|1126833.4.peg.2076"/>